<dbReference type="EMBL" id="JACCHS010000017">
    <property type="protein sequence ID" value="NYT46570.1"/>
    <property type="molecule type" value="Genomic_DNA"/>
</dbReference>
<sequence>MKTFATFKGPGKSGARYVFKCKEVTTGRYVKVMIKGAEYLTLAEVQVFSPGKSEHSLLK</sequence>
<dbReference type="SUPFAM" id="SSF49785">
    <property type="entry name" value="Galactose-binding domain-like"/>
    <property type="match status" value="1"/>
</dbReference>
<accession>A0A7Z0SEN6</accession>
<protein>
    <submittedName>
        <fullName evidence="1">Uncharacterized protein</fullName>
    </submittedName>
</protein>
<dbReference type="Proteomes" id="UP000537890">
    <property type="component" value="Unassembled WGS sequence"/>
</dbReference>
<organism evidence="1 2">
    <name type="scientific">Candidatus Methanofishera endochildressiae</name>
    <dbReference type="NCBI Taxonomy" id="2738884"/>
    <lineage>
        <taxon>Bacteria</taxon>
        <taxon>Pseudomonadati</taxon>
        <taxon>Pseudomonadota</taxon>
        <taxon>Gammaproteobacteria</taxon>
        <taxon>Candidatus Methanofishera</taxon>
    </lineage>
</organism>
<evidence type="ECO:0000313" key="2">
    <source>
        <dbReference type="Proteomes" id="UP000537890"/>
    </source>
</evidence>
<gene>
    <name evidence="1" type="ORF">H0A75_01640</name>
</gene>
<name>A0A7Z0SEN6_9GAMM</name>
<proteinExistence type="predicted"/>
<dbReference type="Gene3D" id="2.60.120.260">
    <property type="entry name" value="Galactose-binding domain-like"/>
    <property type="match status" value="1"/>
</dbReference>
<reference evidence="1 2" key="1">
    <citation type="submission" date="2020-05" db="EMBL/GenBank/DDBJ databases">
        <title>Horizontal transmission and recombination maintain forever young bacterial symbiont genomes.</title>
        <authorList>
            <person name="Russell S.L."/>
            <person name="Pepper-Tunick E."/>
            <person name="Svedberg J."/>
            <person name="Byrne A."/>
            <person name="Ruelas Castillo J."/>
            <person name="Vollmers C."/>
            <person name="Beinart R.A."/>
            <person name="Corbett-Detig R."/>
        </authorList>
    </citation>
    <scope>NUCLEOTIDE SEQUENCE [LARGE SCALE GENOMIC DNA]</scope>
    <source>
        <strain evidence="1">4727-3</strain>
    </source>
</reference>
<dbReference type="AlphaFoldDB" id="A0A7Z0SEN6"/>
<comment type="caution">
    <text evidence="1">The sequence shown here is derived from an EMBL/GenBank/DDBJ whole genome shotgun (WGS) entry which is preliminary data.</text>
</comment>
<dbReference type="InterPro" id="IPR008979">
    <property type="entry name" value="Galactose-bd-like_sf"/>
</dbReference>
<evidence type="ECO:0000313" key="1">
    <source>
        <dbReference type="EMBL" id="NYT46570.1"/>
    </source>
</evidence>